<dbReference type="Gene3D" id="2.40.420.20">
    <property type="match status" value="1"/>
</dbReference>
<feature type="domain" description="YknX-like beta-barrel" evidence="5">
    <location>
        <begin position="221"/>
        <end position="304"/>
    </location>
</feature>
<keyword evidence="3" id="KW-0175">Coiled coil</keyword>
<feature type="domain" description="YknX-like barrel-sandwich hybrid" evidence="4">
    <location>
        <begin position="75"/>
        <end position="216"/>
    </location>
</feature>
<gene>
    <name evidence="6" type="ORF">JHK62_01905</name>
</gene>
<evidence type="ECO:0000259" key="5">
    <source>
        <dbReference type="Pfam" id="PF25990"/>
    </source>
</evidence>
<evidence type="ECO:0000313" key="6">
    <source>
        <dbReference type="EMBL" id="MBJ8325434.1"/>
    </source>
</evidence>
<dbReference type="Gene3D" id="2.40.30.170">
    <property type="match status" value="1"/>
</dbReference>
<evidence type="ECO:0000256" key="2">
    <source>
        <dbReference type="ARBA" id="ARBA00009477"/>
    </source>
</evidence>
<dbReference type="InterPro" id="IPR050465">
    <property type="entry name" value="UPF0194_transport"/>
</dbReference>
<accession>A0ABS0ZHG4</accession>
<comment type="subcellular location">
    <subcellularLocation>
        <location evidence="1">Cell envelope</location>
    </subcellularLocation>
</comment>
<evidence type="ECO:0000256" key="3">
    <source>
        <dbReference type="ARBA" id="ARBA00023054"/>
    </source>
</evidence>
<dbReference type="NCBIfam" id="TIGR01730">
    <property type="entry name" value="RND_mfp"/>
    <property type="match status" value="1"/>
</dbReference>
<organism evidence="6 7">
    <name type="scientific">Streptococcus pacificus</name>
    <dbReference type="NCBI Taxonomy" id="2740577"/>
    <lineage>
        <taxon>Bacteria</taxon>
        <taxon>Bacillati</taxon>
        <taxon>Bacillota</taxon>
        <taxon>Bacilli</taxon>
        <taxon>Lactobacillales</taxon>
        <taxon>Streptococcaceae</taxon>
        <taxon>Streptococcus</taxon>
    </lineage>
</organism>
<dbReference type="Pfam" id="PF25990">
    <property type="entry name" value="Beta-barrel_YknX"/>
    <property type="match status" value="1"/>
</dbReference>
<dbReference type="Pfam" id="PF25984">
    <property type="entry name" value="BSH_YknX"/>
    <property type="match status" value="1"/>
</dbReference>
<protein>
    <submittedName>
        <fullName evidence="6">Efflux RND transporter periplasmic adaptor subunit</fullName>
    </submittedName>
</protein>
<dbReference type="InterPro" id="IPR058636">
    <property type="entry name" value="Beta-barrel_YknX"/>
</dbReference>
<dbReference type="PANTHER" id="PTHR32347">
    <property type="entry name" value="EFFLUX SYSTEM COMPONENT YKNX-RELATED"/>
    <property type="match status" value="1"/>
</dbReference>
<dbReference type="SUPFAM" id="SSF111369">
    <property type="entry name" value="HlyD-like secretion proteins"/>
    <property type="match status" value="1"/>
</dbReference>
<dbReference type="InterPro" id="IPR058639">
    <property type="entry name" value="BSH_YknX-like"/>
</dbReference>
<evidence type="ECO:0000259" key="4">
    <source>
        <dbReference type="Pfam" id="PF25984"/>
    </source>
</evidence>
<dbReference type="InterPro" id="IPR006143">
    <property type="entry name" value="RND_pump_MFP"/>
</dbReference>
<reference evidence="6 7" key="1">
    <citation type="journal article" date="2021" name="Int. J. Syst. Evol. Microbiol.">
        <title>Streptococcus vicugnae sp. nov., isolated from faeces of alpacas (Vicugna pacos) and cattle (Bos taurus), Streptococcus zalophi sp. nov., and Streptococcus pacificus sp. nov., isolated from respiratory tract of California sea lions (Zalophus californianus).</title>
        <authorList>
            <person name="Volokhov D.V."/>
            <person name="Zagorodnyaya T.A."/>
            <person name="Shen Z."/>
            <person name="Blom J."/>
            <person name="Furtak V.A."/>
            <person name="Eisenberg T."/>
            <person name="Fan P."/>
            <person name="Jeong K.C."/>
            <person name="Gao Y."/>
            <person name="Zhang S."/>
            <person name="Amselle M."/>
        </authorList>
    </citation>
    <scope>NUCLEOTIDE SEQUENCE [LARGE SCALE GENOMIC DNA]</scope>
    <source>
        <strain evidence="6 7">CSL7591</strain>
    </source>
</reference>
<sequence length="396" mass="42869">MSRKSKGGSKKKKVLFILLPILVLVVILAAYFWSNSQNPVVNNDEKPPYTLAEVTEGSIASSTLLSGTVKALNEQYVYYDPSKGEVASFDVAVGNTVEPGQKLLQYDITAAQAEYDQAVRALNKVGRQIEEVRTGAANAQTIEGVEGQESGLAERSVESQLNDLYDAYADAQAVVNKAQEALNQTIIVSDVSGTVVEVNTSVNPSKQGGQVLIHIVSEGQLQVEGSLTEYDLANIKVDQEVKITSKVFPDQSFTGKINYVSNYPTESSAGVGDQPSTSSTYPFKVNFTSNADSLKQGFKVSIEVINNDKNKLVPVTAIVAEKDKNYVWVYDKKTSKISKVAVTLGKADAISQEVTGGLEVGQVVVDYPWDDFKEGQTIDGDIAVPYDDEVEEQPSE</sequence>
<dbReference type="EMBL" id="JAENBO010000001">
    <property type="protein sequence ID" value="MBJ8325434.1"/>
    <property type="molecule type" value="Genomic_DNA"/>
</dbReference>
<dbReference type="Proteomes" id="UP000653045">
    <property type="component" value="Unassembled WGS sequence"/>
</dbReference>
<comment type="similarity">
    <text evidence="2">Belongs to the membrane fusion protein (MFP) (TC 8.A.1) family.</text>
</comment>
<evidence type="ECO:0000256" key="1">
    <source>
        <dbReference type="ARBA" id="ARBA00004196"/>
    </source>
</evidence>
<dbReference type="RefSeq" id="WP_199574988.1">
    <property type="nucleotide sequence ID" value="NZ_JAENBO010000001.1"/>
</dbReference>
<keyword evidence="7" id="KW-1185">Reference proteome</keyword>
<comment type="caution">
    <text evidence="6">The sequence shown here is derived from an EMBL/GenBank/DDBJ whole genome shotgun (WGS) entry which is preliminary data.</text>
</comment>
<name>A0ABS0ZHG4_9STRE</name>
<evidence type="ECO:0000313" key="7">
    <source>
        <dbReference type="Proteomes" id="UP000653045"/>
    </source>
</evidence>
<proteinExistence type="inferred from homology"/>
<dbReference type="PANTHER" id="PTHR32347:SF14">
    <property type="entry name" value="EFFLUX SYSTEM COMPONENT YKNX-RELATED"/>
    <property type="match status" value="1"/>
</dbReference>